<feature type="compositionally biased region" description="Basic and acidic residues" evidence="1">
    <location>
        <begin position="456"/>
        <end position="477"/>
    </location>
</feature>
<dbReference type="InParanoid" id="A0A409YIB5"/>
<proteinExistence type="predicted"/>
<feature type="compositionally biased region" description="Low complexity" evidence="1">
    <location>
        <begin position="480"/>
        <end position="489"/>
    </location>
</feature>
<name>A0A409YIB5_9AGAR</name>
<evidence type="ECO:0000313" key="2">
    <source>
        <dbReference type="EMBL" id="PPR02757.1"/>
    </source>
</evidence>
<gene>
    <name evidence="2" type="ORF">CVT24_002090</name>
</gene>
<evidence type="ECO:0000313" key="3">
    <source>
        <dbReference type="Proteomes" id="UP000284842"/>
    </source>
</evidence>
<keyword evidence="3" id="KW-1185">Reference proteome</keyword>
<dbReference type="Pfam" id="PF20414">
    <property type="entry name" value="DUF6698"/>
    <property type="match status" value="1"/>
</dbReference>
<organism evidence="2 3">
    <name type="scientific">Panaeolus cyanescens</name>
    <dbReference type="NCBI Taxonomy" id="181874"/>
    <lineage>
        <taxon>Eukaryota</taxon>
        <taxon>Fungi</taxon>
        <taxon>Dikarya</taxon>
        <taxon>Basidiomycota</taxon>
        <taxon>Agaricomycotina</taxon>
        <taxon>Agaricomycetes</taxon>
        <taxon>Agaricomycetidae</taxon>
        <taxon>Agaricales</taxon>
        <taxon>Agaricineae</taxon>
        <taxon>Galeropsidaceae</taxon>
        <taxon>Panaeolus</taxon>
    </lineage>
</organism>
<dbReference type="InterPro" id="IPR046521">
    <property type="entry name" value="DUF6698"/>
</dbReference>
<feature type="compositionally biased region" description="Pro residues" evidence="1">
    <location>
        <begin position="493"/>
        <end position="502"/>
    </location>
</feature>
<reference evidence="2 3" key="1">
    <citation type="journal article" date="2018" name="Evol. Lett.">
        <title>Horizontal gene cluster transfer increased hallucinogenic mushroom diversity.</title>
        <authorList>
            <person name="Reynolds H.T."/>
            <person name="Vijayakumar V."/>
            <person name="Gluck-Thaler E."/>
            <person name="Korotkin H.B."/>
            <person name="Matheny P.B."/>
            <person name="Slot J.C."/>
        </authorList>
    </citation>
    <scope>NUCLEOTIDE SEQUENCE [LARGE SCALE GENOMIC DNA]</scope>
    <source>
        <strain evidence="2 3">2629</strain>
    </source>
</reference>
<accession>A0A409YIB5</accession>
<feature type="compositionally biased region" description="Acidic residues" evidence="1">
    <location>
        <begin position="439"/>
        <end position="455"/>
    </location>
</feature>
<feature type="compositionally biased region" description="Acidic residues" evidence="1">
    <location>
        <begin position="371"/>
        <end position="385"/>
    </location>
</feature>
<feature type="region of interest" description="Disordered" evidence="1">
    <location>
        <begin position="371"/>
        <end position="569"/>
    </location>
</feature>
<sequence length="569" mass="63677">MGRSRAVKARSSPKLGEFDKKLLGLLDRAGFRETYSEDDELGHLTLDMASKFRWFARGVTPFANLRRVIVAHVEEHGLSKPPTEYEQSVRTTMVECHPEFPALFDWASSSAQETADLARIIDHFITDARSSDINILKKAIISYLPRNPLVDVIIPPLHETHKSERGFNHHATGAALCPIDYQEEYQNDPDDFNNRVNSGEVVITHRKWPSFLYPDDTKFNPNNYLKGLFRGRLVVRSFVCIFAGKMAAIDGKRVGSKASHAETHMPDGATKETLAYAAFQAAFALSSLENFAYTRGDSFSYRKFFRSIVALFDSDTSWGRKTLDYLTSQLPESRYLDGGESDSDHERGSEPSAADLTLAQLESGDFSDLEAEDGMEQDENPDENATESSPSTPPPRAPSNARSASFESPHPRRAASPSKSPIQLVNSRSNGKTKHVVESEDEDEDEDLEPMEGDGEIQHGHMQRRMDLDEVEMDSRRIQTPPLTSPSRSSPHRMPPPPPPPKKLTKNPKLKDVTNKKRSAAASGIEDGGRRSTLRARTHASIATTAIPESPIQFHRTNERVKPRRIQRK</sequence>
<dbReference type="EMBL" id="NHTK01001150">
    <property type="protein sequence ID" value="PPR02757.1"/>
    <property type="molecule type" value="Genomic_DNA"/>
</dbReference>
<dbReference type="STRING" id="181874.A0A409YIB5"/>
<dbReference type="Proteomes" id="UP000284842">
    <property type="component" value="Unassembled WGS sequence"/>
</dbReference>
<feature type="region of interest" description="Disordered" evidence="1">
    <location>
        <begin position="333"/>
        <end position="356"/>
    </location>
</feature>
<dbReference type="AlphaFoldDB" id="A0A409YIB5"/>
<feature type="compositionally biased region" description="Polar residues" evidence="1">
    <location>
        <begin position="417"/>
        <end position="430"/>
    </location>
</feature>
<protein>
    <submittedName>
        <fullName evidence="2">Uncharacterized protein</fullName>
    </submittedName>
</protein>
<feature type="compositionally biased region" description="Basic and acidic residues" evidence="1">
    <location>
        <begin position="334"/>
        <end position="349"/>
    </location>
</feature>
<dbReference type="OrthoDB" id="3220614at2759"/>
<comment type="caution">
    <text evidence="2">The sequence shown here is derived from an EMBL/GenBank/DDBJ whole genome shotgun (WGS) entry which is preliminary data.</text>
</comment>
<evidence type="ECO:0000256" key="1">
    <source>
        <dbReference type="SAM" id="MobiDB-lite"/>
    </source>
</evidence>